<dbReference type="OrthoDB" id="9810200at2"/>
<keyword evidence="1" id="KW-0472">Membrane</keyword>
<dbReference type="InterPro" id="IPR024163">
    <property type="entry name" value="Aerotolerance_reg_N"/>
</dbReference>
<dbReference type="RefSeq" id="WP_104712823.1">
    <property type="nucleotide sequence ID" value="NZ_PTRA01000001.1"/>
</dbReference>
<name>A0A2S7IRY7_9BACT</name>
<dbReference type="InterPro" id="IPR011933">
    <property type="entry name" value="Double_TM_dom"/>
</dbReference>
<feature type="transmembrane region" description="Helical" evidence="1">
    <location>
        <begin position="6"/>
        <end position="24"/>
    </location>
</feature>
<organism evidence="3 4">
    <name type="scientific">Siphonobacter curvatus</name>
    <dbReference type="NCBI Taxonomy" id="2094562"/>
    <lineage>
        <taxon>Bacteria</taxon>
        <taxon>Pseudomonadati</taxon>
        <taxon>Bacteroidota</taxon>
        <taxon>Cytophagia</taxon>
        <taxon>Cytophagales</taxon>
        <taxon>Cytophagaceae</taxon>
        <taxon>Siphonobacter</taxon>
    </lineage>
</organism>
<evidence type="ECO:0000259" key="2">
    <source>
        <dbReference type="Pfam" id="PF07584"/>
    </source>
</evidence>
<feature type="domain" description="Aerotolerance regulator N-terminal" evidence="2">
    <location>
        <begin position="1"/>
        <end position="76"/>
    </location>
</feature>
<sequence>MQFLYPAFLWGLLAAAIPVLIHLFNFRRVKRVYFTNVSFLKQINTTTSSFRRLKHWLIMAARILALVCLALAFAQPFIPASQTTGVSRDGVTSIYLDNSLSMQNLVDNRRLLDVAATKVEELLGNFPNAPTLQLITNTFGAEEHALQGSQKLRDRLASVDFASAGRSLESVYRRQQQLASAHSTGKNQLFWFSDFQKSTTGDLQKLVPDSSTQLFLVPVQGTATQNVFVDTLWLNTPFIREMQSNVVTVRLRNSGTKPVENLGIKLLLDETQVATQIVSIPAENYVQTTFNFTVRGKGFKRGQITFEDSPVLFDNDYYFVLNAAPRINVVQVYGQKSGNFVANVFANDSLFQQQNFSVSNVDVGKFQAANVIVLEGVDRVEGSLLTELQRFVQGGGSLVIIPPARVSNSSWLNGVGIQNIASIQGQPSLPTFLAEPSRQNPFFSDIFDETTRKEQVTMPAATAVWSWQAVGDKLLSFKSGEPFLTSSKSGEGRVYVLAAPLEATYGDFAQHALFLPIFYKIAALSVRQEPIAYSFESKDLILDVTGSPKNAVYQLRKDKLELIPVQRMIGTQMHLELPQSSQSSTALESGYYELRLNNQLVRLLALNHGHEESQMQVYTPDELRAIFKDRKNVQVFDNVNKADVASAYKEQHVGKDLWKWFIIAALIFLFTEIALVRWMKG</sequence>
<dbReference type="InterPro" id="IPR029062">
    <property type="entry name" value="Class_I_gatase-like"/>
</dbReference>
<dbReference type="AlphaFoldDB" id="A0A2S7IRY7"/>
<evidence type="ECO:0000313" key="3">
    <source>
        <dbReference type="EMBL" id="PQA60481.1"/>
    </source>
</evidence>
<feature type="transmembrane region" description="Helical" evidence="1">
    <location>
        <begin position="56"/>
        <end position="78"/>
    </location>
</feature>
<reference evidence="4" key="1">
    <citation type="submission" date="2018-02" db="EMBL/GenBank/DDBJ databases">
        <title>Genome sequencing of Solimonas sp. HR-BB.</title>
        <authorList>
            <person name="Lee Y."/>
            <person name="Jeon C.O."/>
        </authorList>
    </citation>
    <scope>NUCLEOTIDE SEQUENCE [LARGE SCALE GENOMIC DNA]</scope>
    <source>
        <strain evidence="4">HR-U</strain>
    </source>
</reference>
<dbReference type="SUPFAM" id="SSF52317">
    <property type="entry name" value="Class I glutamine amidotransferase-like"/>
    <property type="match status" value="1"/>
</dbReference>
<gene>
    <name evidence="3" type="ORF">C5O19_12930</name>
</gene>
<dbReference type="Pfam" id="PF07584">
    <property type="entry name" value="BatA"/>
    <property type="match status" value="1"/>
</dbReference>
<dbReference type="Gene3D" id="3.40.50.880">
    <property type="match status" value="1"/>
</dbReference>
<dbReference type="PANTHER" id="PTHR37464:SF1">
    <property type="entry name" value="BLL2463 PROTEIN"/>
    <property type="match status" value="1"/>
</dbReference>
<dbReference type="Proteomes" id="UP000239590">
    <property type="component" value="Unassembled WGS sequence"/>
</dbReference>
<evidence type="ECO:0000256" key="1">
    <source>
        <dbReference type="SAM" id="Phobius"/>
    </source>
</evidence>
<keyword evidence="4" id="KW-1185">Reference proteome</keyword>
<keyword evidence="1" id="KW-0812">Transmembrane</keyword>
<dbReference type="NCBIfam" id="TIGR02226">
    <property type="entry name" value="two_anch"/>
    <property type="match status" value="1"/>
</dbReference>
<comment type="caution">
    <text evidence="3">The sequence shown here is derived from an EMBL/GenBank/DDBJ whole genome shotgun (WGS) entry which is preliminary data.</text>
</comment>
<protein>
    <recommendedName>
        <fullName evidence="2">Aerotolerance regulator N-terminal domain-containing protein</fullName>
    </recommendedName>
</protein>
<feature type="transmembrane region" description="Helical" evidence="1">
    <location>
        <begin position="657"/>
        <end position="676"/>
    </location>
</feature>
<accession>A0A2S7IRY7</accession>
<keyword evidence="1" id="KW-1133">Transmembrane helix</keyword>
<dbReference type="EMBL" id="PTRA01000001">
    <property type="protein sequence ID" value="PQA60481.1"/>
    <property type="molecule type" value="Genomic_DNA"/>
</dbReference>
<evidence type="ECO:0000313" key="4">
    <source>
        <dbReference type="Proteomes" id="UP000239590"/>
    </source>
</evidence>
<dbReference type="PANTHER" id="PTHR37464">
    <property type="entry name" value="BLL2463 PROTEIN"/>
    <property type="match status" value="1"/>
</dbReference>
<proteinExistence type="predicted"/>